<evidence type="ECO:0000313" key="2">
    <source>
        <dbReference type="EMBL" id="GCC48357.1"/>
    </source>
</evidence>
<feature type="non-terminal residue" evidence="2">
    <location>
        <position position="198"/>
    </location>
</feature>
<feature type="region of interest" description="Disordered" evidence="1">
    <location>
        <begin position="48"/>
        <end position="99"/>
    </location>
</feature>
<evidence type="ECO:0000256" key="1">
    <source>
        <dbReference type="SAM" id="MobiDB-lite"/>
    </source>
</evidence>
<reference evidence="2 3" key="1">
    <citation type="journal article" date="2018" name="Nat. Ecol. Evol.">
        <title>Shark genomes provide insights into elasmobranch evolution and the origin of vertebrates.</title>
        <authorList>
            <person name="Hara Y"/>
            <person name="Yamaguchi K"/>
            <person name="Onimaru K"/>
            <person name="Kadota M"/>
            <person name="Koyanagi M"/>
            <person name="Keeley SD"/>
            <person name="Tatsumi K"/>
            <person name="Tanaka K"/>
            <person name="Motone F"/>
            <person name="Kageyama Y"/>
            <person name="Nozu R"/>
            <person name="Adachi N"/>
            <person name="Nishimura O"/>
            <person name="Nakagawa R"/>
            <person name="Tanegashima C"/>
            <person name="Kiyatake I"/>
            <person name="Matsumoto R"/>
            <person name="Murakumo K"/>
            <person name="Nishida K"/>
            <person name="Terakita A"/>
            <person name="Kuratani S"/>
            <person name="Sato K"/>
            <person name="Hyodo S Kuraku.S."/>
        </authorList>
    </citation>
    <scope>NUCLEOTIDE SEQUENCE [LARGE SCALE GENOMIC DNA]</scope>
</reference>
<accession>A0A401U0C8</accession>
<feature type="compositionally biased region" description="Polar residues" evidence="1">
    <location>
        <begin position="53"/>
        <end position="63"/>
    </location>
</feature>
<name>A0A401U0C8_CHIPU</name>
<gene>
    <name evidence="2" type="ORF">chiPu_0032282</name>
</gene>
<dbReference type="AlphaFoldDB" id="A0A401U0C8"/>
<keyword evidence="3" id="KW-1185">Reference proteome</keyword>
<sequence length="198" mass="22343">DKGWDIVRIWSTDWFDNPSLQTTRLLEKLELLLRKPALDRSEYTIVTEAAQPAGTTETAQPASEASDVETPAPDAPPAPEVRGEEPSVQPKADAGLQEKSSLTEAECFEALRQFRDHVVGNEMVDWEPHRSILREAMIETFVRQRFMDPDEWFEKVPGYLRQGTNPVEKGRYLDRICEIVSRLADHSSGTAEADFSLA</sequence>
<dbReference type="Proteomes" id="UP000287033">
    <property type="component" value="Unassembled WGS sequence"/>
</dbReference>
<feature type="non-terminal residue" evidence="2">
    <location>
        <position position="1"/>
    </location>
</feature>
<evidence type="ECO:0000313" key="3">
    <source>
        <dbReference type="Proteomes" id="UP000287033"/>
    </source>
</evidence>
<dbReference type="EMBL" id="BEZZ01232422">
    <property type="protein sequence ID" value="GCC48357.1"/>
    <property type="molecule type" value="Genomic_DNA"/>
</dbReference>
<organism evidence="2 3">
    <name type="scientific">Chiloscyllium punctatum</name>
    <name type="common">Brownbanded bambooshark</name>
    <name type="synonym">Hemiscyllium punctatum</name>
    <dbReference type="NCBI Taxonomy" id="137246"/>
    <lineage>
        <taxon>Eukaryota</taxon>
        <taxon>Metazoa</taxon>
        <taxon>Chordata</taxon>
        <taxon>Craniata</taxon>
        <taxon>Vertebrata</taxon>
        <taxon>Chondrichthyes</taxon>
        <taxon>Elasmobranchii</taxon>
        <taxon>Galeomorphii</taxon>
        <taxon>Galeoidea</taxon>
        <taxon>Orectolobiformes</taxon>
        <taxon>Hemiscylliidae</taxon>
        <taxon>Chiloscyllium</taxon>
    </lineage>
</organism>
<protein>
    <submittedName>
        <fullName evidence="2">Uncharacterized protein</fullName>
    </submittedName>
</protein>
<comment type="caution">
    <text evidence="2">The sequence shown here is derived from an EMBL/GenBank/DDBJ whole genome shotgun (WGS) entry which is preliminary data.</text>
</comment>
<proteinExistence type="predicted"/>